<dbReference type="GO" id="GO:0005975">
    <property type="term" value="P:carbohydrate metabolic process"/>
    <property type="evidence" value="ECO:0007669"/>
    <property type="project" value="InterPro"/>
</dbReference>
<dbReference type="RefSeq" id="WP_235932629.1">
    <property type="nucleotide sequence ID" value="NZ_BIXY01000064.1"/>
</dbReference>
<dbReference type="InterPro" id="IPR012334">
    <property type="entry name" value="Pectin_lyas_fold"/>
</dbReference>
<feature type="compositionally biased region" description="Low complexity" evidence="1">
    <location>
        <begin position="680"/>
        <end position="689"/>
    </location>
</feature>
<evidence type="ECO:0000259" key="3">
    <source>
        <dbReference type="PROSITE" id="PS51173"/>
    </source>
</evidence>
<dbReference type="Gene3D" id="2.160.20.10">
    <property type="entry name" value="Single-stranded right-handed beta-helix, Pectin lyase-like"/>
    <property type="match status" value="1"/>
</dbReference>
<organism evidence="4 5">
    <name type="scientific">Dictyobacter arantiisoli</name>
    <dbReference type="NCBI Taxonomy" id="2014874"/>
    <lineage>
        <taxon>Bacteria</taxon>
        <taxon>Bacillati</taxon>
        <taxon>Chloroflexota</taxon>
        <taxon>Ktedonobacteria</taxon>
        <taxon>Ktedonobacterales</taxon>
        <taxon>Dictyobacteraceae</taxon>
        <taxon>Dictyobacter</taxon>
    </lineage>
</organism>
<dbReference type="GO" id="GO:0004553">
    <property type="term" value="F:hydrolase activity, hydrolyzing O-glycosyl compounds"/>
    <property type="evidence" value="ECO:0007669"/>
    <property type="project" value="InterPro"/>
</dbReference>
<feature type="region of interest" description="Disordered" evidence="1">
    <location>
        <begin position="680"/>
        <end position="712"/>
    </location>
</feature>
<dbReference type="InterPro" id="IPR001919">
    <property type="entry name" value="CBD2"/>
</dbReference>
<dbReference type="Proteomes" id="UP000322530">
    <property type="component" value="Unassembled WGS sequence"/>
</dbReference>
<evidence type="ECO:0000256" key="2">
    <source>
        <dbReference type="SAM" id="SignalP"/>
    </source>
</evidence>
<sequence>MQRQNIRGMYMRSGLALFFLLAFCGGSLFIIFPQAAHAAVQATYYVSPTGSDSNSGTSINSPFATIDHARQVVETVNGNMSGDIVVYLLGGMYTLNNTITFTPKDSGTNGHQIYYEAYSGQTPVLSGGAQVTGWMQYSGSIYKAHLSRTDKLRSLYVNDRRAMMTSKTITSQGCWGTYSITAGQASWAWVSGSQADGLQFNPSDFPQVSSNISDIEMSTSSTWNQVIVTVRGTTTSGGHTVAELQQPYGAIAEQAGWGAGFNCGSGTQVTVYNAFSLLNTPGQFYFDRAAQTLYYDALPGQNMATATVIAPNDNLNTLLSVEGTSTSNRVQNLTFSGLDFAYSDWNLENVGGSYGKASVQGDTVSIAFAQSNWHNDVYRSIDTIPAAVMVDSSQNITFTRNTFAHTGDDGLAERNDVINSQTIGNYFYDIGGSAFSIDYPQHVYIGDGGTHEKFPPGVEGDCINDVFKDNVTLNTAVLFLGHAAVAAYFVNKFDFEHNVIQNTPYNGLSMGWGWHNFNGASDSVFPGRPTTVAGNNTVAYNDFFNMVQALTDTGAIYTLGAQPNTTLINNYLNGIPNHGKSEGVHMDEGSAGITMTNTVINVSSGTLTYSANNCCEQTNLTITNTYSTNGNIYTPIASNSVENLPMVYPSANWPAAAQSIIQSAGLEAAYQNVGTTPIPSVTPVSTSTPTPTPSVTPTPTPGVTPTPTPGVTPTPTPGVTPTPIQGGSGCSVHYAVTNQWQGGFGASLTITNTSSTAINGWSLVFSFPNGQTITQLWNGTVTQSGSVVTITNISYNGSIPAGQSTSSSPGFNGTWNGTNSPPTAFTLNGVACSVV</sequence>
<evidence type="ECO:0000313" key="4">
    <source>
        <dbReference type="EMBL" id="GCF10237.1"/>
    </source>
</evidence>
<dbReference type="InterPro" id="IPR011050">
    <property type="entry name" value="Pectin_lyase_fold/virulence"/>
</dbReference>
<keyword evidence="2" id="KW-0732">Signal</keyword>
<dbReference type="AlphaFoldDB" id="A0A5A5TFV2"/>
<comment type="caution">
    <text evidence="4">The sequence shown here is derived from an EMBL/GenBank/DDBJ whole genome shotgun (WGS) entry which is preliminary data.</text>
</comment>
<dbReference type="InterPro" id="IPR008965">
    <property type="entry name" value="CBM2/CBM3_carb-bd_dom_sf"/>
</dbReference>
<feature type="signal peptide" evidence="2">
    <location>
        <begin position="1"/>
        <end position="38"/>
    </location>
</feature>
<feature type="chain" id="PRO_5022682496" description="CBM2 domain-containing protein" evidence="2">
    <location>
        <begin position="39"/>
        <end position="835"/>
    </location>
</feature>
<dbReference type="SMART" id="SM00637">
    <property type="entry name" value="CBD_II"/>
    <property type="match status" value="1"/>
</dbReference>
<dbReference type="PROSITE" id="PS51173">
    <property type="entry name" value="CBM2"/>
    <property type="match status" value="1"/>
</dbReference>
<dbReference type="PANTHER" id="PTHR36453">
    <property type="entry name" value="SECRETED PROTEIN-RELATED"/>
    <property type="match status" value="1"/>
</dbReference>
<dbReference type="InterPro" id="IPR012291">
    <property type="entry name" value="CBM2_carb-bd_dom_sf"/>
</dbReference>
<dbReference type="Gene3D" id="2.60.40.290">
    <property type="match status" value="1"/>
</dbReference>
<feature type="domain" description="CBM2" evidence="3">
    <location>
        <begin position="723"/>
        <end position="835"/>
    </location>
</feature>
<evidence type="ECO:0000256" key="1">
    <source>
        <dbReference type="SAM" id="MobiDB-lite"/>
    </source>
</evidence>
<proteinExistence type="predicted"/>
<dbReference type="SUPFAM" id="SSF51126">
    <property type="entry name" value="Pectin lyase-like"/>
    <property type="match status" value="1"/>
</dbReference>
<gene>
    <name evidence="4" type="ORF">KDI_38010</name>
</gene>
<protein>
    <recommendedName>
        <fullName evidence="3">CBM2 domain-containing protein</fullName>
    </recommendedName>
</protein>
<accession>A0A5A5TFV2</accession>
<dbReference type="SUPFAM" id="SSF49384">
    <property type="entry name" value="Carbohydrate-binding domain"/>
    <property type="match status" value="1"/>
</dbReference>
<feature type="compositionally biased region" description="Pro residues" evidence="1">
    <location>
        <begin position="690"/>
        <end position="712"/>
    </location>
</feature>
<name>A0A5A5TFV2_9CHLR</name>
<keyword evidence="5" id="KW-1185">Reference proteome</keyword>
<dbReference type="Pfam" id="PF00553">
    <property type="entry name" value="CBM_2"/>
    <property type="match status" value="1"/>
</dbReference>
<dbReference type="PANTHER" id="PTHR36453:SF1">
    <property type="entry name" value="RIGHT HANDED BETA HELIX DOMAIN-CONTAINING PROTEIN"/>
    <property type="match status" value="1"/>
</dbReference>
<reference evidence="4 5" key="1">
    <citation type="submission" date="2019-01" db="EMBL/GenBank/DDBJ databases">
        <title>Draft genome sequence of Dictyobacter sp. Uno17.</title>
        <authorList>
            <person name="Wang C.M."/>
            <person name="Zheng Y."/>
            <person name="Sakai Y."/>
            <person name="Abe K."/>
            <person name="Yokota A."/>
            <person name="Yabe S."/>
        </authorList>
    </citation>
    <scope>NUCLEOTIDE SEQUENCE [LARGE SCALE GENOMIC DNA]</scope>
    <source>
        <strain evidence="4 5">Uno17</strain>
    </source>
</reference>
<dbReference type="GO" id="GO:0030247">
    <property type="term" value="F:polysaccharide binding"/>
    <property type="evidence" value="ECO:0007669"/>
    <property type="project" value="UniProtKB-UniRule"/>
</dbReference>
<dbReference type="EMBL" id="BIXY01000064">
    <property type="protein sequence ID" value="GCF10237.1"/>
    <property type="molecule type" value="Genomic_DNA"/>
</dbReference>
<evidence type="ECO:0000313" key="5">
    <source>
        <dbReference type="Proteomes" id="UP000322530"/>
    </source>
</evidence>